<evidence type="ECO:0000313" key="4">
    <source>
        <dbReference type="Proteomes" id="UP001239782"/>
    </source>
</evidence>
<dbReference type="RefSeq" id="WP_309201418.1">
    <property type="nucleotide sequence ID" value="NZ_CP133548.1"/>
</dbReference>
<accession>A0AA51RRI3</accession>
<keyword evidence="4" id="KW-1185">Reference proteome</keyword>
<evidence type="ECO:0000256" key="2">
    <source>
        <dbReference type="SAM" id="SignalP"/>
    </source>
</evidence>
<feature type="signal peptide" evidence="2">
    <location>
        <begin position="1"/>
        <end position="23"/>
    </location>
</feature>
<evidence type="ECO:0000256" key="1">
    <source>
        <dbReference type="SAM" id="MobiDB-lite"/>
    </source>
</evidence>
<feature type="compositionally biased region" description="Basic and acidic residues" evidence="1">
    <location>
        <begin position="39"/>
        <end position="48"/>
    </location>
</feature>
<feature type="region of interest" description="Disordered" evidence="1">
    <location>
        <begin position="25"/>
        <end position="48"/>
    </location>
</feature>
<proteinExistence type="predicted"/>
<dbReference type="AlphaFoldDB" id="A0AA51RRI3"/>
<dbReference type="Proteomes" id="UP001239782">
    <property type="component" value="Chromosome"/>
</dbReference>
<keyword evidence="2" id="KW-0732">Signal</keyword>
<sequence>MSYRVINILVSVALALTATQAFAKKDKEKDKSLPPGLQKKLDRGEKLPPGWEKKLKKGDVLDKEVYSHARVVVPLGKDGAITVNIDGRLLKLKEKTREIIDILN</sequence>
<gene>
    <name evidence="3" type="ORF">Q9312_13660</name>
</gene>
<evidence type="ECO:0000313" key="3">
    <source>
        <dbReference type="EMBL" id="WMS86266.1"/>
    </source>
</evidence>
<reference evidence="3 4" key="1">
    <citation type="submission" date="2023-08" db="EMBL/GenBank/DDBJ databases">
        <title>Pleionea litopenaei sp. nov., isolated from stomach of juvenile Litopenaeus vannamei.</title>
        <authorList>
            <person name="Rho A.M."/>
            <person name="Hwang C.Y."/>
        </authorList>
    </citation>
    <scope>NUCLEOTIDE SEQUENCE [LARGE SCALE GENOMIC DNA]</scope>
    <source>
        <strain evidence="3 4">HL-JVS1</strain>
    </source>
</reference>
<name>A0AA51RRI3_9GAMM</name>
<organism evidence="3 4">
    <name type="scientific">Pleionea litopenaei</name>
    <dbReference type="NCBI Taxonomy" id="3070815"/>
    <lineage>
        <taxon>Bacteria</taxon>
        <taxon>Pseudomonadati</taxon>
        <taxon>Pseudomonadota</taxon>
        <taxon>Gammaproteobacteria</taxon>
        <taxon>Oceanospirillales</taxon>
        <taxon>Pleioneaceae</taxon>
        <taxon>Pleionea</taxon>
    </lineage>
</organism>
<dbReference type="EMBL" id="CP133548">
    <property type="protein sequence ID" value="WMS86266.1"/>
    <property type="molecule type" value="Genomic_DNA"/>
</dbReference>
<feature type="chain" id="PRO_5041325103" description="Nickel/cobalt transporter regulator" evidence="2">
    <location>
        <begin position="24"/>
        <end position="104"/>
    </location>
</feature>
<dbReference type="KEGG" id="plei:Q9312_13660"/>
<protein>
    <recommendedName>
        <fullName evidence="5">Nickel/cobalt transporter regulator</fullName>
    </recommendedName>
</protein>
<dbReference type="Gene3D" id="3.10.450.160">
    <property type="entry name" value="inner membrane protein cigr"/>
    <property type="match status" value="1"/>
</dbReference>
<evidence type="ECO:0008006" key="5">
    <source>
        <dbReference type="Google" id="ProtNLM"/>
    </source>
</evidence>